<evidence type="ECO:0000313" key="3">
    <source>
        <dbReference type="Proteomes" id="UP000515154"/>
    </source>
</evidence>
<feature type="compositionally biased region" description="Polar residues" evidence="1">
    <location>
        <begin position="99"/>
        <end position="109"/>
    </location>
</feature>
<protein>
    <submittedName>
        <fullName evidence="4 5">Glutamic acid-rich protein-like isoform X1</fullName>
    </submittedName>
</protein>
<dbReference type="KEGG" id="osn:115219702"/>
<evidence type="ECO:0000313" key="4">
    <source>
        <dbReference type="RefSeq" id="XP_029645738.2"/>
    </source>
</evidence>
<accession>A0A6P7T4H3</accession>
<dbReference type="AlphaFoldDB" id="A0A6P7T4H3"/>
<reference evidence="4 5" key="1">
    <citation type="submission" date="2025-08" db="UniProtKB">
        <authorList>
            <consortium name="RefSeq"/>
        </authorList>
    </citation>
    <scope>IDENTIFICATION</scope>
</reference>
<name>A0A6P7T4H3_9MOLL</name>
<feature type="region of interest" description="Disordered" evidence="1">
    <location>
        <begin position="679"/>
        <end position="707"/>
    </location>
</feature>
<dbReference type="PANTHER" id="PTHR37687">
    <property type="entry name" value="AGAP006772-PA"/>
    <property type="match status" value="1"/>
</dbReference>
<sequence>MRPIQTTLLLLALCVYGALSVIRKKRSILDTAENPSDLHEALRVLERERRRFQLHAADEVLPQEGIQYQDQPIIVDNQGDDNDVVDEVDEDEEEDSENAGSLNDANSDNLLYYGPEQARDVQSLMSQIEEDPLERAGDRDRRLNSFGLSDAKDDLALNKRPSLDSDYKRLYKKYAKKMAKRNNLTPENADAVESAFNNLTPEEIENLILLAGRLQNREIEKKLNMDDLTSDKKRDRKRGKFEEADDRNTLSAAELRDLIQNNAMSDDIDESTTEDGYGSRQFQREMEDEPGDNLIVDDQSNSDLMEMSIGDLAKLDKLQRLQKQFMKDAEIAEENSLNEQDENKDESWVPQQSSMAEDLVPVSDSLQGEDGDEEESSDFNAENQEIGTPDIAKIIAKLWIKHKLEGMEIDYLTDALKAATASQSTQNTDESIPREITDLQNAIKVEKLMEELGNKEIDSDTEEALDKLALEYLRRFDRRSNDIKSSVNKRSRPIIRMAANDLENNKESDYIGNQQNYQNNLMDEPLRKNIQLPLLYDIPDNRLQMLQDNRENIPSTDLTDTMQYPMMSIGENPTMDNMVDDEISLARNSLPNEGENDVEEEESNDDDDDVDNEEENEEEEEMEDDVARFENAKNLKEQELSDLAALNAEEEREEEAALNFRMMLDELDKENKLRNRLLEEEEAEEEEEEEEEAEEEAEERRREEEAEKECPLLSMAGNCQFADMLKIPFSSVTRDLCNRHAMCYNCGSSMRLGPTVCDRGFLADSIKSCDNNIECMREANTFLSLMKVAHKYNSTPNRLCERPCVRDYVIGL</sequence>
<dbReference type="Proteomes" id="UP000515154">
    <property type="component" value="Linkage group LG15"/>
</dbReference>
<feature type="region of interest" description="Disordered" evidence="1">
    <location>
        <begin position="589"/>
        <end position="626"/>
    </location>
</feature>
<keyword evidence="2" id="KW-0732">Signal</keyword>
<dbReference type="RefSeq" id="XP_036365693.1">
    <property type="nucleotide sequence ID" value="XM_036509800.1"/>
</dbReference>
<evidence type="ECO:0000313" key="5">
    <source>
        <dbReference type="RefSeq" id="XP_036365693.1"/>
    </source>
</evidence>
<dbReference type="InterPro" id="IPR038875">
    <property type="entry name" value="PLA2_conodipine-like"/>
</dbReference>
<proteinExistence type="predicted"/>
<feature type="region of interest" description="Disordered" evidence="1">
    <location>
        <begin position="333"/>
        <end position="385"/>
    </location>
</feature>
<feature type="region of interest" description="Disordered" evidence="1">
    <location>
        <begin position="73"/>
        <end position="110"/>
    </location>
</feature>
<feature type="signal peptide" evidence="2">
    <location>
        <begin position="1"/>
        <end position="20"/>
    </location>
</feature>
<feature type="compositionally biased region" description="Acidic residues" evidence="1">
    <location>
        <begin position="78"/>
        <end position="97"/>
    </location>
</feature>
<feature type="compositionally biased region" description="Acidic residues" evidence="1">
    <location>
        <begin position="367"/>
        <end position="377"/>
    </location>
</feature>
<keyword evidence="3" id="KW-1185">Reference proteome</keyword>
<gene>
    <name evidence="4 5" type="primary">LOC115219702</name>
</gene>
<feature type="compositionally biased region" description="Acidic residues" evidence="1">
    <location>
        <begin position="679"/>
        <end position="697"/>
    </location>
</feature>
<feature type="chain" id="PRO_5045019745" evidence="2">
    <location>
        <begin position="21"/>
        <end position="812"/>
    </location>
</feature>
<dbReference type="PANTHER" id="PTHR37687:SF1">
    <property type="entry name" value="AGAP006772-PA"/>
    <property type="match status" value="1"/>
</dbReference>
<feature type="region of interest" description="Disordered" evidence="1">
    <location>
        <begin position="262"/>
        <end position="298"/>
    </location>
</feature>
<evidence type="ECO:0000256" key="1">
    <source>
        <dbReference type="SAM" id="MobiDB-lite"/>
    </source>
</evidence>
<evidence type="ECO:0000256" key="2">
    <source>
        <dbReference type="SAM" id="SignalP"/>
    </source>
</evidence>
<feature type="compositionally biased region" description="Acidic residues" evidence="1">
    <location>
        <begin position="594"/>
        <end position="624"/>
    </location>
</feature>
<organism evidence="3 4">
    <name type="scientific">Octopus sinensis</name>
    <name type="common">East Asian common octopus</name>
    <dbReference type="NCBI Taxonomy" id="2607531"/>
    <lineage>
        <taxon>Eukaryota</taxon>
        <taxon>Metazoa</taxon>
        <taxon>Spiralia</taxon>
        <taxon>Lophotrochozoa</taxon>
        <taxon>Mollusca</taxon>
        <taxon>Cephalopoda</taxon>
        <taxon>Coleoidea</taxon>
        <taxon>Octopodiformes</taxon>
        <taxon>Octopoda</taxon>
        <taxon>Incirrata</taxon>
        <taxon>Octopodidae</taxon>
        <taxon>Octopus</taxon>
    </lineage>
</organism>
<dbReference type="RefSeq" id="XP_029645738.2">
    <property type="nucleotide sequence ID" value="XM_029789878.2"/>
</dbReference>
<feature type="compositionally biased region" description="Basic and acidic residues" evidence="1">
    <location>
        <begin position="698"/>
        <end position="707"/>
    </location>
</feature>